<name>A0A5M3VS90_9ACTN</name>
<dbReference type="Gene3D" id="2.80.10.50">
    <property type="match status" value="1"/>
</dbReference>
<evidence type="ECO:0000313" key="2">
    <source>
        <dbReference type="Proteomes" id="UP000334990"/>
    </source>
</evidence>
<dbReference type="SUPFAM" id="SSF50370">
    <property type="entry name" value="Ricin B-like lectins"/>
    <property type="match status" value="1"/>
</dbReference>
<sequence>MDLVFRLRVQAGTRLVEDQEITVTPQHRASKRHPLPVPPVNSGKCLTAGVPSGLGDNTVRQYTCSGSDSQKWRAVRVSTVNGNWVELVSVQWGTCLDARGYGYGNGVVLQNYTCHGDWNQRFNPYF</sequence>
<dbReference type="PROSITE" id="PS50231">
    <property type="entry name" value="RICIN_B_LECTIN"/>
    <property type="match status" value="1"/>
</dbReference>
<dbReference type="OrthoDB" id="273314at2"/>
<dbReference type="InterPro" id="IPR035992">
    <property type="entry name" value="Ricin_B-like_lectins"/>
</dbReference>
<gene>
    <name evidence="1" type="ORF">Acor_08930</name>
</gene>
<evidence type="ECO:0000313" key="1">
    <source>
        <dbReference type="EMBL" id="GER98829.1"/>
    </source>
</evidence>
<proteinExistence type="predicted"/>
<dbReference type="CDD" id="cd00161">
    <property type="entry name" value="beta-trefoil_Ricin-like"/>
    <property type="match status" value="1"/>
</dbReference>
<comment type="caution">
    <text evidence="1">The sequence shown here is derived from an EMBL/GenBank/DDBJ whole genome shotgun (WGS) entry which is preliminary data.</text>
</comment>
<dbReference type="EMBL" id="BLAD01000037">
    <property type="protein sequence ID" value="GER98829.1"/>
    <property type="molecule type" value="Genomic_DNA"/>
</dbReference>
<accession>A0A5M3VS90</accession>
<organism evidence="1 2">
    <name type="scientific">Acrocarpospora corrugata</name>
    <dbReference type="NCBI Taxonomy" id="35763"/>
    <lineage>
        <taxon>Bacteria</taxon>
        <taxon>Bacillati</taxon>
        <taxon>Actinomycetota</taxon>
        <taxon>Actinomycetes</taxon>
        <taxon>Streptosporangiales</taxon>
        <taxon>Streptosporangiaceae</taxon>
        <taxon>Acrocarpospora</taxon>
    </lineage>
</organism>
<dbReference type="AlphaFoldDB" id="A0A5M3VS90"/>
<keyword evidence="2" id="KW-1185">Reference proteome</keyword>
<reference evidence="1 2" key="1">
    <citation type="submission" date="2019-10" db="EMBL/GenBank/DDBJ databases">
        <title>Whole genome shotgun sequence of Acrocarpospora corrugata NBRC 13972.</title>
        <authorList>
            <person name="Ichikawa N."/>
            <person name="Kimura A."/>
            <person name="Kitahashi Y."/>
            <person name="Komaki H."/>
            <person name="Oguchi A."/>
        </authorList>
    </citation>
    <scope>NUCLEOTIDE SEQUENCE [LARGE SCALE GENOMIC DNA]</scope>
    <source>
        <strain evidence="1 2">NBRC 13972</strain>
    </source>
</reference>
<protein>
    <submittedName>
        <fullName evidence="1">Uncharacterized protein</fullName>
    </submittedName>
</protein>
<dbReference type="Proteomes" id="UP000334990">
    <property type="component" value="Unassembled WGS sequence"/>
</dbReference>